<reference evidence="2 3" key="1">
    <citation type="submission" date="2024-01" db="EMBL/GenBank/DDBJ databases">
        <title>Uliginosibacterium soil sp. nov.</title>
        <authorList>
            <person name="Lv Y."/>
        </authorList>
    </citation>
    <scope>NUCLEOTIDE SEQUENCE [LARGE SCALE GENOMIC DNA]</scope>
    <source>
        <strain evidence="2 3">H3</strain>
    </source>
</reference>
<gene>
    <name evidence="2" type="ORF">VVD49_08355</name>
</gene>
<dbReference type="RefSeq" id="WP_327598680.1">
    <property type="nucleotide sequence ID" value="NZ_JAYXHS010000001.1"/>
</dbReference>
<sequence length="148" mass="16313">MKNILALLSLLFSPLSATTANASEDLGWAVLSGFESWHSDNRDDLNPHNTGIGVRAPGGWTLGTYYNSIRRWSVYAGKEWQWKLFGTDDRALRIGGVAGAVSGYKGGIKALLLPELMMVWKPVELGIIVIPRYSKDPVTVAAQLRYTF</sequence>
<comment type="caution">
    <text evidence="2">The sequence shown here is derived from an EMBL/GenBank/DDBJ whole genome shotgun (WGS) entry which is preliminary data.</text>
</comment>
<dbReference type="Gene3D" id="2.40.160.20">
    <property type="match status" value="1"/>
</dbReference>
<name>A0ABU6K2R6_9RHOO</name>
<feature type="signal peptide" evidence="1">
    <location>
        <begin position="1"/>
        <end position="22"/>
    </location>
</feature>
<feature type="chain" id="PRO_5046788465" evidence="1">
    <location>
        <begin position="23"/>
        <end position="148"/>
    </location>
</feature>
<evidence type="ECO:0000313" key="3">
    <source>
        <dbReference type="Proteomes" id="UP001331561"/>
    </source>
</evidence>
<protein>
    <submittedName>
        <fullName evidence="2">Uncharacterized protein</fullName>
    </submittedName>
</protein>
<dbReference type="Proteomes" id="UP001331561">
    <property type="component" value="Unassembled WGS sequence"/>
</dbReference>
<evidence type="ECO:0000313" key="2">
    <source>
        <dbReference type="EMBL" id="MEC5385732.1"/>
    </source>
</evidence>
<dbReference type="EMBL" id="JAYXHS010000001">
    <property type="protein sequence ID" value="MEC5385732.1"/>
    <property type="molecule type" value="Genomic_DNA"/>
</dbReference>
<organism evidence="2 3">
    <name type="scientific">Uliginosibacterium silvisoli</name>
    <dbReference type="NCBI Taxonomy" id="3114758"/>
    <lineage>
        <taxon>Bacteria</taxon>
        <taxon>Pseudomonadati</taxon>
        <taxon>Pseudomonadota</taxon>
        <taxon>Betaproteobacteria</taxon>
        <taxon>Rhodocyclales</taxon>
        <taxon>Zoogloeaceae</taxon>
        <taxon>Uliginosibacterium</taxon>
    </lineage>
</organism>
<accession>A0ABU6K2R6</accession>
<keyword evidence="3" id="KW-1185">Reference proteome</keyword>
<keyword evidence="1" id="KW-0732">Signal</keyword>
<evidence type="ECO:0000256" key="1">
    <source>
        <dbReference type="SAM" id="SignalP"/>
    </source>
</evidence>
<proteinExistence type="predicted"/>